<sequence length="104" mass="11616">MAGHLSLEVAKTVMEVGDVAWAAVECCHHDSTPLPLSTEERRDFDAEALPSDNERLRLLLEKNLNLLHQISCSPALLHNCPSDLHDCIMSAISSENFLDELKRH</sequence>
<dbReference type="Proteomes" id="UP000325081">
    <property type="component" value="Unassembled WGS sequence"/>
</dbReference>
<proteinExistence type="predicted"/>
<accession>A0A5A7NZV2</accession>
<dbReference type="OrthoDB" id="1719764at2759"/>
<dbReference type="AlphaFoldDB" id="A0A5A7NZV2"/>
<name>A0A5A7NZV2_STRAF</name>
<evidence type="ECO:0000313" key="1">
    <source>
        <dbReference type="EMBL" id="GER26075.1"/>
    </source>
</evidence>
<dbReference type="PANTHER" id="PTHR33874:SF4">
    <property type="entry name" value="EXPRESSED PROTEIN"/>
    <property type="match status" value="1"/>
</dbReference>
<evidence type="ECO:0000313" key="2">
    <source>
        <dbReference type="Proteomes" id="UP000325081"/>
    </source>
</evidence>
<organism evidence="1 2">
    <name type="scientific">Striga asiatica</name>
    <name type="common">Asiatic witchweed</name>
    <name type="synonym">Buchnera asiatica</name>
    <dbReference type="NCBI Taxonomy" id="4170"/>
    <lineage>
        <taxon>Eukaryota</taxon>
        <taxon>Viridiplantae</taxon>
        <taxon>Streptophyta</taxon>
        <taxon>Embryophyta</taxon>
        <taxon>Tracheophyta</taxon>
        <taxon>Spermatophyta</taxon>
        <taxon>Magnoliopsida</taxon>
        <taxon>eudicotyledons</taxon>
        <taxon>Gunneridae</taxon>
        <taxon>Pentapetalae</taxon>
        <taxon>asterids</taxon>
        <taxon>lamiids</taxon>
        <taxon>Lamiales</taxon>
        <taxon>Orobanchaceae</taxon>
        <taxon>Buchnereae</taxon>
        <taxon>Striga</taxon>
    </lineage>
</organism>
<comment type="caution">
    <text evidence="1">The sequence shown here is derived from an EMBL/GenBank/DDBJ whole genome shotgun (WGS) entry which is preliminary data.</text>
</comment>
<dbReference type="EMBL" id="BKCP01000669">
    <property type="protein sequence ID" value="GER26075.1"/>
    <property type="molecule type" value="Genomic_DNA"/>
</dbReference>
<reference evidence="2" key="1">
    <citation type="journal article" date="2019" name="Curr. Biol.">
        <title>Genome Sequence of Striga asiatica Provides Insight into the Evolution of Plant Parasitism.</title>
        <authorList>
            <person name="Yoshida S."/>
            <person name="Kim S."/>
            <person name="Wafula E.K."/>
            <person name="Tanskanen J."/>
            <person name="Kim Y.M."/>
            <person name="Honaas L."/>
            <person name="Yang Z."/>
            <person name="Spallek T."/>
            <person name="Conn C.E."/>
            <person name="Ichihashi Y."/>
            <person name="Cheong K."/>
            <person name="Cui S."/>
            <person name="Der J.P."/>
            <person name="Gundlach H."/>
            <person name="Jiao Y."/>
            <person name="Hori C."/>
            <person name="Ishida J.K."/>
            <person name="Kasahara H."/>
            <person name="Kiba T."/>
            <person name="Kim M.S."/>
            <person name="Koo N."/>
            <person name="Laohavisit A."/>
            <person name="Lee Y.H."/>
            <person name="Lumba S."/>
            <person name="McCourt P."/>
            <person name="Mortimer J.C."/>
            <person name="Mutuku J.M."/>
            <person name="Nomura T."/>
            <person name="Sasaki-Sekimoto Y."/>
            <person name="Seto Y."/>
            <person name="Wang Y."/>
            <person name="Wakatake T."/>
            <person name="Sakakibara H."/>
            <person name="Demura T."/>
            <person name="Yamaguchi S."/>
            <person name="Yoneyama K."/>
            <person name="Manabe R.I."/>
            <person name="Nelson D.C."/>
            <person name="Schulman A.H."/>
            <person name="Timko M.P."/>
            <person name="dePamphilis C.W."/>
            <person name="Choi D."/>
            <person name="Shirasu K."/>
        </authorList>
    </citation>
    <scope>NUCLEOTIDE SEQUENCE [LARGE SCALE GENOMIC DNA]</scope>
    <source>
        <strain evidence="2">cv. UVA1</strain>
    </source>
</reference>
<gene>
    <name evidence="1" type="ORF">STAS_01693</name>
</gene>
<protein>
    <submittedName>
        <fullName evidence="1">V-type proton ATPase 116 kDa subunit a isoform</fullName>
    </submittedName>
</protein>
<keyword evidence="2" id="KW-1185">Reference proteome</keyword>
<dbReference type="PANTHER" id="PTHR33874">
    <property type="entry name" value="RING FINGER PROTEIN"/>
    <property type="match status" value="1"/>
</dbReference>